<keyword evidence="2" id="KW-1185">Reference proteome</keyword>
<proteinExistence type="predicted"/>
<gene>
    <name evidence="1" type="ORF">NDU88_003352</name>
</gene>
<comment type="caution">
    <text evidence="1">The sequence shown here is derived from an EMBL/GenBank/DDBJ whole genome shotgun (WGS) entry which is preliminary data.</text>
</comment>
<evidence type="ECO:0000313" key="2">
    <source>
        <dbReference type="Proteomes" id="UP001066276"/>
    </source>
</evidence>
<evidence type="ECO:0008006" key="3">
    <source>
        <dbReference type="Google" id="ProtNLM"/>
    </source>
</evidence>
<dbReference type="Proteomes" id="UP001066276">
    <property type="component" value="Chromosome 6"/>
</dbReference>
<evidence type="ECO:0000313" key="1">
    <source>
        <dbReference type="EMBL" id="KAJ1136938.1"/>
    </source>
</evidence>
<accession>A0AAV7QEN5</accession>
<dbReference type="AlphaFoldDB" id="A0AAV7QEN5"/>
<organism evidence="1 2">
    <name type="scientific">Pleurodeles waltl</name>
    <name type="common">Iberian ribbed newt</name>
    <dbReference type="NCBI Taxonomy" id="8319"/>
    <lineage>
        <taxon>Eukaryota</taxon>
        <taxon>Metazoa</taxon>
        <taxon>Chordata</taxon>
        <taxon>Craniata</taxon>
        <taxon>Vertebrata</taxon>
        <taxon>Euteleostomi</taxon>
        <taxon>Amphibia</taxon>
        <taxon>Batrachia</taxon>
        <taxon>Caudata</taxon>
        <taxon>Salamandroidea</taxon>
        <taxon>Salamandridae</taxon>
        <taxon>Pleurodelinae</taxon>
        <taxon>Pleurodeles</taxon>
    </lineage>
</organism>
<sequence>MEPGAAVGTDAIMVELHTEFCAIDSKFDTLVDQLEERISNVEDGSSSGAKRTDMLEKLLRRVAIKNEDLEVHG</sequence>
<reference evidence="1" key="1">
    <citation type="journal article" date="2022" name="bioRxiv">
        <title>Sequencing and chromosome-scale assembly of the giantPleurodeles waltlgenome.</title>
        <authorList>
            <person name="Brown T."/>
            <person name="Elewa A."/>
            <person name="Iarovenko S."/>
            <person name="Subramanian E."/>
            <person name="Araus A.J."/>
            <person name="Petzold A."/>
            <person name="Susuki M."/>
            <person name="Suzuki K.-i.T."/>
            <person name="Hayashi T."/>
            <person name="Toyoda A."/>
            <person name="Oliveira C."/>
            <person name="Osipova E."/>
            <person name="Leigh N.D."/>
            <person name="Simon A."/>
            <person name="Yun M.H."/>
        </authorList>
    </citation>
    <scope>NUCLEOTIDE SEQUENCE</scope>
    <source>
        <strain evidence="1">20211129_DDA</strain>
        <tissue evidence="1">Liver</tissue>
    </source>
</reference>
<protein>
    <recommendedName>
        <fullName evidence="3">Syntaxin N-terminal domain-containing protein</fullName>
    </recommendedName>
</protein>
<dbReference type="EMBL" id="JANPWB010000010">
    <property type="protein sequence ID" value="KAJ1136938.1"/>
    <property type="molecule type" value="Genomic_DNA"/>
</dbReference>
<name>A0AAV7QEN5_PLEWA</name>